<gene>
    <name evidence="2" type="ORF">FIBSPDRAFT_920102</name>
</gene>
<reference evidence="2 3" key="1">
    <citation type="journal article" date="2016" name="Mol. Biol. Evol.">
        <title>Comparative Genomics of Early-Diverging Mushroom-Forming Fungi Provides Insights into the Origins of Lignocellulose Decay Capabilities.</title>
        <authorList>
            <person name="Nagy L.G."/>
            <person name="Riley R."/>
            <person name="Tritt A."/>
            <person name="Adam C."/>
            <person name="Daum C."/>
            <person name="Floudas D."/>
            <person name="Sun H."/>
            <person name="Yadav J.S."/>
            <person name="Pangilinan J."/>
            <person name="Larsson K.H."/>
            <person name="Matsuura K."/>
            <person name="Barry K."/>
            <person name="Labutti K."/>
            <person name="Kuo R."/>
            <person name="Ohm R.A."/>
            <person name="Bhattacharya S.S."/>
            <person name="Shirouzu T."/>
            <person name="Yoshinaga Y."/>
            <person name="Martin F.M."/>
            <person name="Grigoriev I.V."/>
            <person name="Hibbett D.S."/>
        </authorList>
    </citation>
    <scope>NUCLEOTIDE SEQUENCE [LARGE SCALE GENOMIC DNA]</scope>
    <source>
        <strain evidence="2 3">CBS 109695</strain>
    </source>
</reference>
<name>A0A166I1Z9_9AGAM</name>
<evidence type="ECO:0000259" key="1">
    <source>
        <dbReference type="Pfam" id="PF01370"/>
    </source>
</evidence>
<dbReference type="SUPFAM" id="SSF51735">
    <property type="entry name" value="NAD(P)-binding Rossmann-fold domains"/>
    <property type="match status" value="1"/>
</dbReference>
<evidence type="ECO:0000313" key="2">
    <source>
        <dbReference type="EMBL" id="KZP19468.1"/>
    </source>
</evidence>
<dbReference type="STRING" id="436010.A0A166I1Z9"/>
<dbReference type="InterPro" id="IPR051207">
    <property type="entry name" value="ComplexI_NDUFA9_subunit"/>
</dbReference>
<accession>A0A166I1Z9</accession>
<dbReference type="Pfam" id="PF01370">
    <property type="entry name" value="Epimerase"/>
    <property type="match status" value="1"/>
</dbReference>
<keyword evidence="3" id="KW-1185">Reference proteome</keyword>
<feature type="domain" description="NAD-dependent epimerase/dehydratase" evidence="1">
    <location>
        <begin position="7"/>
        <end position="81"/>
    </location>
</feature>
<dbReference type="EMBL" id="KV417563">
    <property type="protein sequence ID" value="KZP19468.1"/>
    <property type="molecule type" value="Genomic_DNA"/>
</dbReference>
<dbReference type="Gene3D" id="3.40.50.720">
    <property type="entry name" value="NAD(P)-binding Rossmann-like Domain"/>
    <property type="match status" value="1"/>
</dbReference>
<dbReference type="GO" id="GO:0005739">
    <property type="term" value="C:mitochondrion"/>
    <property type="evidence" value="ECO:0007669"/>
    <property type="project" value="TreeGrafter"/>
</dbReference>
<dbReference type="PANTHER" id="PTHR12126">
    <property type="entry name" value="NADH-UBIQUINONE OXIDOREDUCTASE 39 KDA SUBUNIT-RELATED"/>
    <property type="match status" value="1"/>
</dbReference>
<protein>
    <submittedName>
        <fullName evidence="2">NAD(P)-binding protein</fullName>
    </submittedName>
</protein>
<dbReference type="PANTHER" id="PTHR12126:SF16">
    <property type="entry name" value="MIOREX COMPLEX COMPONENT 2"/>
    <property type="match status" value="1"/>
</dbReference>
<dbReference type="Proteomes" id="UP000076532">
    <property type="component" value="Unassembled WGS sequence"/>
</dbReference>
<dbReference type="OrthoDB" id="276721at2759"/>
<proteinExistence type="predicted"/>
<dbReference type="AlphaFoldDB" id="A0A166I1Z9"/>
<dbReference type="GO" id="GO:0044877">
    <property type="term" value="F:protein-containing complex binding"/>
    <property type="evidence" value="ECO:0007669"/>
    <property type="project" value="TreeGrafter"/>
</dbReference>
<organism evidence="2 3">
    <name type="scientific">Athelia psychrophila</name>
    <dbReference type="NCBI Taxonomy" id="1759441"/>
    <lineage>
        <taxon>Eukaryota</taxon>
        <taxon>Fungi</taxon>
        <taxon>Dikarya</taxon>
        <taxon>Basidiomycota</taxon>
        <taxon>Agaricomycotina</taxon>
        <taxon>Agaricomycetes</taxon>
        <taxon>Agaricomycetidae</taxon>
        <taxon>Atheliales</taxon>
        <taxon>Atheliaceae</taxon>
        <taxon>Athelia</taxon>
    </lineage>
</organism>
<dbReference type="InterPro" id="IPR001509">
    <property type="entry name" value="Epimerase_deHydtase"/>
</dbReference>
<dbReference type="InterPro" id="IPR036291">
    <property type="entry name" value="NAD(P)-bd_dom_sf"/>
</dbReference>
<sequence>MQAAQKILVVGGNGFIGSAVCKAALARGMDVTSISSSGAPYRTPAGHTPAWAAHVAWTQADALRPATYAHLLPRADAVVHTLGTLLPDPGAYKRAVRAGSVVGLLGAMVGGGGGNPLQQGGAGGSAYEVLNRDAALRVCEAFVAEGRDAEREGQGERERAFVYISAEDIFRPLISARYIETKREAEQGIQALVRAHPGYRGVFIRPSLVYHPHHRPLTSPLAALLDASASLHAAAPSSFPTPARILRALAGRDGPESALASVANALSVPPIHVEHVAEAVVAALDPASGVRGVLGVRAMRTLIGWAEKGADVPGRAV</sequence>
<evidence type="ECO:0000313" key="3">
    <source>
        <dbReference type="Proteomes" id="UP000076532"/>
    </source>
</evidence>